<dbReference type="PANTHER" id="PTHR43236">
    <property type="entry name" value="ANTITOXIN HIGA1"/>
    <property type="match status" value="1"/>
</dbReference>
<reference evidence="2" key="1">
    <citation type="submission" date="2019-09" db="EMBL/GenBank/DDBJ databases">
        <title>Characterisation of the sponge microbiome using genome-centric metagenomics.</title>
        <authorList>
            <person name="Engelberts J.P."/>
            <person name="Robbins S.J."/>
            <person name="De Goeij J.M."/>
            <person name="Aranda M."/>
            <person name="Bell S.C."/>
            <person name="Webster N.S."/>
        </authorList>
    </citation>
    <scope>NUCLEOTIDE SEQUENCE</scope>
    <source>
        <strain evidence="2">SB0664_bin_43</strain>
    </source>
</reference>
<dbReference type="Gene3D" id="1.10.260.40">
    <property type="entry name" value="lambda repressor-like DNA-binding domains"/>
    <property type="match status" value="1"/>
</dbReference>
<dbReference type="EMBL" id="VXRY01000569">
    <property type="protein sequence ID" value="MXY35128.1"/>
    <property type="molecule type" value="Genomic_DNA"/>
</dbReference>
<dbReference type="PANTHER" id="PTHR43236:SF2">
    <property type="entry name" value="BLL0069 PROTEIN"/>
    <property type="match status" value="1"/>
</dbReference>
<dbReference type="PROSITE" id="PS50943">
    <property type="entry name" value="HTH_CROC1"/>
    <property type="match status" value="1"/>
</dbReference>
<comment type="caution">
    <text evidence="2">The sequence shown here is derived from an EMBL/GenBank/DDBJ whole genome shotgun (WGS) entry which is preliminary data.</text>
</comment>
<dbReference type="InterPro" id="IPR001387">
    <property type="entry name" value="Cro/C1-type_HTH"/>
</dbReference>
<proteinExistence type="predicted"/>
<dbReference type="InterPro" id="IPR010982">
    <property type="entry name" value="Lambda_DNA-bd_dom_sf"/>
</dbReference>
<name>A0A6B0Y337_9RHOB</name>
<protein>
    <submittedName>
        <fullName evidence="2">Helix-turn-helix transcriptional regulator</fullName>
    </submittedName>
</protein>
<dbReference type="InterPro" id="IPR052345">
    <property type="entry name" value="Rad_response_metalloprotease"/>
</dbReference>
<feature type="domain" description="HTH cro/C1-type" evidence="1">
    <location>
        <begin position="36"/>
        <end position="61"/>
    </location>
</feature>
<evidence type="ECO:0000313" key="2">
    <source>
        <dbReference type="EMBL" id="MXY35128.1"/>
    </source>
</evidence>
<dbReference type="SUPFAM" id="SSF47413">
    <property type="entry name" value="lambda repressor-like DNA-binding domains"/>
    <property type="match status" value="1"/>
</dbReference>
<dbReference type="CDD" id="cd00093">
    <property type="entry name" value="HTH_XRE"/>
    <property type="match status" value="1"/>
</dbReference>
<accession>A0A6B0Y337</accession>
<gene>
    <name evidence="2" type="ORF">F4Y60_13810</name>
</gene>
<dbReference type="AlphaFoldDB" id="A0A6B0Y337"/>
<sequence length="90" mass="9998">MTRVPVNPVLLRWARERTGIDQEDLAVRFKKLPEGERGETKPTLKQLEAFARAVNVPLGSLFPEEPPNRHVPIANLRTVAGIAEFAEAVA</sequence>
<dbReference type="GO" id="GO:0003677">
    <property type="term" value="F:DNA binding"/>
    <property type="evidence" value="ECO:0007669"/>
    <property type="project" value="InterPro"/>
</dbReference>
<evidence type="ECO:0000259" key="1">
    <source>
        <dbReference type="PROSITE" id="PS50943"/>
    </source>
</evidence>
<organism evidence="2">
    <name type="scientific">Boseongicola sp. SB0664_bin_43</name>
    <dbReference type="NCBI Taxonomy" id="2604844"/>
    <lineage>
        <taxon>Bacteria</taxon>
        <taxon>Pseudomonadati</taxon>
        <taxon>Pseudomonadota</taxon>
        <taxon>Alphaproteobacteria</taxon>
        <taxon>Rhodobacterales</taxon>
        <taxon>Paracoccaceae</taxon>
        <taxon>Boseongicola</taxon>
    </lineage>
</organism>